<dbReference type="EMBL" id="CP118733">
    <property type="protein sequence ID" value="WNY47955.1"/>
    <property type="molecule type" value="Genomic_DNA"/>
</dbReference>
<dbReference type="AlphaFoldDB" id="A0AA96VTM8"/>
<proteinExistence type="predicted"/>
<protein>
    <submittedName>
        <fullName evidence="1">Uncharacterized protein</fullName>
    </submittedName>
</protein>
<gene>
    <name evidence="1" type="ORF">PXH68_04395</name>
</gene>
<evidence type="ECO:0000313" key="2">
    <source>
        <dbReference type="Proteomes" id="UP001304088"/>
    </source>
</evidence>
<organism evidence="1 2">
    <name type="scientific">Streptococcus suivaginalis</name>
    <dbReference type="NCBI Taxonomy" id="3028082"/>
    <lineage>
        <taxon>Bacteria</taxon>
        <taxon>Bacillati</taxon>
        <taxon>Bacillota</taxon>
        <taxon>Bacilli</taxon>
        <taxon>Lactobacillales</taxon>
        <taxon>Streptococcaceae</taxon>
        <taxon>Streptococcus</taxon>
    </lineage>
</organism>
<reference evidence="1 2" key="1">
    <citation type="submission" date="2023-02" db="EMBL/GenBank/DDBJ databases">
        <title>Streptococcus sp. Genome Sequencing and Assembly.</title>
        <authorList>
            <person name="Shore S.M."/>
            <person name="Nicholson T.L."/>
        </authorList>
    </citation>
    <scope>NUCLEOTIDE SEQUENCE [LARGE SCALE GENOMIC DNA]</scope>
    <source>
        <strain evidence="1 2">29896</strain>
    </source>
</reference>
<name>A0AA96VTM8_9STRE</name>
<dbReference type="Proteomes" id="UP001304088">
    <property type="component" value="Chromosome"/>
</dbReference>
<evidence type="ECO:0000313" key="1">
    <source>
        <dbReference type="EMBL" id="WNY47955.1"/>
    </source>
</evidence>
<dbReference type="KEGG" id="ssuv:PXH68_04395"/>
<sequence>MPGYRSASDGGIVYTPKGNYIVSIMSNADGRLGLLNPTVSALHAIHQQIKP</sequence>
<accession>A0AA96VTM8</accession>
<keyword evidence="2" id="KW-1185">Reference proteome</keyword>
<dbReference type="RefSeq" id="WP_187321593.1">
    <property type="nucleotide sequence ID" value="NZ_CP118733.1"/>
</dbReference>